<dbReference type="PANTHER" id="PTHR24421">
    <property type="entry name" value="NITRATE/NITRITE SENSOR PROTEIN NARX-RELATED"/>
    <property type="match status" value="1"/>
</dbReference>
<dbReference type="GO" id="GO:0005524">
    <property type="term" value="F:ATP binding"/>
    <property type="evidence" value="ECO:0007669"/>
    <property type="project" value="UniProtKB-KW"/>
</dbReference>
<feature type="transmembrane region" description="Helical" evidence="10">
    <location>
        <begin position="137"/>
        <end position="155"/>
    </location>
</feature>
<keyword evidence="10" id="KW-0472">Membrane</keyword>
<dbReference type="CDD" id="cd16917">
    <property type="entry name" value="HATPase_UhpB-NarQ-NarX-like"/>
    <property type="match status" value="1"/>
</dbReference>
<feature type="compositionally biased region" description="Gly residues" evidence="9">
    <location>
        <begin position="536"/>
        <end position="552"/>
    </location>
</feature>
<feature type="transmembrane region" description="Helical" evidence="10">
    <location>
        <begin position="651"/>
        <end position="671"/>
    </location>
</feature>
<evidence type="ECO:0000256" key="6">
    <source>
        <dbReference type="ARBA" id="ARBA00022777"/>
    </source>
</evidence>
<proteinExistence type="predicted"/>
<evidence type="ECO:0000256" key="10">
    <source>
        <dbReference type="SAM" id="Phobius"/>
    </source>
</evidence>
<feature type="transmembrane region" description="Helical" evidence="10">
    <location>
        <begin position="394"/>
        <end position="413"/>
    </location>
</feature>
<dbReference type="InterPro" id="IPR036890">
    <property type="entry name" value="HATPase_C_sf"/>
</dbReference>
<gene>
    <name evidence="12" type="ORF">RM877_33680</name>
</gene>
<dbReference type="Pfam" id="PF07730">
    <property type="entry name" value="HisKA_3"/>
    <property type="match status" value="1"/>
</dbReference>
<keyword evidence="7" id="KW-0067">ATP-binding</keyword>
<sequence>MNALSRVLRDDRSLPLLLLCAQAAAWPGARLAAGAVPPASALLVAALVGGTVTAALAARRTRPVAALVLVAAACALGAGQLPVGGDAVLGTAGVALALFTVAAERDTFTTLLCLSALALWQLAQGVTLHGLRDLDGLDLVLTTLLYVTACGSGLWTRRAGRARRTAERRLRRAESERHRLPAAERRRMERELHDVSAHHLTAVVVTAGAALGLGERRPELARQALEFAVETGHTVTRALGAVRAPAPSREELPAPQERLRSLVAGFRRLDQPVDDDIDPLPEGVVADAVFGIVREALTNVARHAQGAATTVVCRYGDTRTDVVVTSAAPPDGVTAHGAGLGGGRGQGFLRSRAREAGGTLSTGPTADGGWEVRALLPGRTAAEDDRALPPGYRVAQVVAALGLCAQPLLPVLLVRSDDASSGSAVSAGALFALLAAAQAVTLLWLRRAPRAAQAVLLALAALWPVAMAVTGYSGPVLLPPALGALVTCAAVALTAARTPAPPAPAPRRPSVGTSRTPALWRGVRDPRARRRSPGGRAEGGQAPEGGAQGGPGAPGPAAGRARGGRRADPGAGVGAAVVEGEPGAPAPDGDRGRAGRSAAPGLPEGVAVVGVGNPDADHARAPRSVPRFAVGAVVVQGAALAAAVLGRGVAVPAWAVVAGAGAGAAVLVGAAHRAGTLRGRRERDARRAGEERLAGWTGEAVRDAWAERRRIAAGLETTVLARTADMVAQAEAGRLDATADRARDALAAMRALLDTVRADDEPPALRPQPTLQALDLLAHQCRATGRDVEIRLAARVPAHLPTAVDLAAYHAAETLLAAGGGHPARIEIDADGGTLTLTATGVPAAARPAVRDRLAARVAALGGTLTTPAGPSAGPVSLLLPLTGTTAPAPARPDEERDR</sequence>
<keyword evidence="4" id="KW-0808">Transferase</keyword>
<keyword evidence="13" id="KW-1185">Reference proteome</keyword>
<keyword evidence="8" id="KW-0902">Two-component regulatory system</keyword>
<feature type="region of interest" description="Disordered" evidence="9">
    <location>
        <begin position="864"/>
        <end position="899"/>
    </location>
</feature>
<evidence type="ECO:0000256" key="2">
    <source>
        <dbReference type="ARBA" id="ARBA00012438"/>
    </source>
</evidence>
<comment type="caution">
    <text evidence="12">The sequence shown here is derived from an EMBL/GenBank/DDBJ whole genome shotgun (WGS) entry which is preliminary data.</text>
</comment>
<feature type="transmembrane region" description="Helical" evidence="10">
    <location>
        <begin position="425"/>
        <end position="445"/>
    </location>
</feature>
<evidence type="ECO:0000256" key="7">
    <source>
        <dbReference type="ARBA" id="ARBA00022840"/>
    </source>
</evidence>
<keyword evidence="6 12" id="KW-0418">Kinase</keyword>
<organism evidence="12 13">
    <name type="scientific">Streptomyces doudnae</name>
    <dbReference type="NCBI Taxonomy" id="3075536"/>
    <lineage>
        <taxon>Bacteria</taxon>
        <taxon>Bacillati</taxon>
        <taxon>Actinomycetota</taxon>
        <taxon>Actinomycetes</taxon>
        <taxon>Kitasatosporales</taxon>
        <taxon>Streptomycetaceae</taxon>
        <taxon>Streptomyces</taxon>
    </lineage>
</organism>
<reference evidence="13" key="1">
    <citation type="submission" date="2023-07" db="EMBL/GenBank/DDBJ databases">
        <title>30 novel species of actinomycetes from the DSMZ collection.</title>
        <authorList>
            <person name="Nouioui I."/>
        </authorList>
    </citation>
    <scope>NUCLEOTIDE SEQUENCE [LARGE SCALE GENOMIC DNA]</scope>
    <source>
        <strain evidence="13">DSM 41981</strain>
    </source>
</reference>
<dbReference type="EMBL" id="JAVRES010000029">
    <property type="protein sequence ID" value="MDT0439621.1"/>
    <property type="molecule type" value="Genomic_DNA"/>
</dbReference>
<keyword evidence="10" id="KW-0812">Transmembrane</keyword>
<protein>
    <recommendedName>
        <fullName evidence="2">histidine kinase</fullName>
        <ecNumber evidence="2">2.7.13.3</ecNumber>
    </recommendedName>
</protein>
<evidence type="ECO:0000256" key="8">
    <source>
        <dbReference type="ARBA" id="ARBA00023012"/>
    </source>
</evidence>
<dbReference type="GO" id="GO:0000160">
    <property type="term" value="P:phosphorelay signal transduction system"/>
    <property type="evidence" value="ECO:0007669"/>
    <property type="project" value="UniProtKB-KW"/>
</dbReference>
<feature type="compositionally biased region" description="Low complexity" evidence="9">
    <location>
        <begin position="878"/>
        <end position="889"/>
    </location>
</feature>
<feature type="transmembrane region" description="Helical" evidence="10">
    <location>
        <begin position="35"/>
        <end position="57"/>
    </location>
</feature>
<evidence type="ECO:0000256" key="5">
    <source>
        <dbReference type="ARBA" id="ARBA00022741"/>
    </source>
</evidence>
<feature type="region of interest" description="Disordered" evidence="9">
    <location>
        <begin position="498"/>
        <end position="601"/>
    </location>
</feature>
<evidence type="ECO:0000259" key="11">
    <source>
        <dbReference type="Pfam" id="PF07730"/>
    </source>
</evidence>
<name>A0ABD5EXX6_9ACTN</name>
<evidence type="ECO:0000256" key="1">
    <source>
        <dbReference type="ARBA" id="ARBA00000085"/>
    </source>
</evidence>
<dbReference type="AlphaFoldDB" id="A0ABD5EXX6"/>
<feature type="transmembrane region" description="Helical" evidence="10">
    <location>
        <begin position="64"/>
        <end position="81"/>
    </location>
</feature>
<dbReference type="Gene3D" id="3.30.565.10">
    <property type="entry name" value="Histidine kinase-like ATPase, C-terminal domain"/>
    <property type="match status" value="1"/>
</dbReference>
<comment type="catalytic activity">
    <reaction evidence="1">
        <text>ATP + protein L-histidine = ADP + protein N-phospho-L-histidine.</text>
        <dbReference type="EC" id="2.7.13.3"/>
    </reaction>
</comment>
<feature type="transmembrane region" description="Helical" evidence="10">
    <location>
        <begin position="452"/>
        <end position="472"/>
    </location>
</feature>
<dbReference type="GO" id="GO:0004673">
    <property type="term" value="F:protein histidine kinase activity"/>
    <property type="evidence" value="ECO:0007669"/>
    <property type="project" value="UniProtKB-EC"/>
</dbReference>
<evidence type="ECO:0000256" key="9">
    <source>
        <dbReference type="SAM" id="MobiDB-lite"/>
    </source>
</evidence>
<feature type="transmembrane region" description="Helical" evidence="10">
    <location>
        <begin position="628"/>
        <end position="645"/>
    </location>
</feature>
<accession>A0ABD5EXX6</accession>
<dbReference type="EC" id="2.7.13.3" evidence="2"/>
<evidence type="ECO:0000313" key="13">
    <source>
        <dbReference type="Proteomes" id="UP001183535"/>
    </source>
</evidence>
<keyword evidence="10" id="KW-1133">Transmembrane helix</keyword>
<dbReference type="RefSeq" id="WP_311638834.1">
    <property type="nucleotide sequence ID" value="NZ_JAVRES010000029.1"/>
</dbReference>
<evidence type="ECO:0000313" key="12">
    <source>
        <dbReference type="EMBL" id="MDT0439621.1"/>
    </source>
</evidence>
<dbReference type="PANTHER" id="PTHR24421:SF10">
    <property type="entry name" value="NITRATE_NITRITE SENSOR PROTEIN NARQ"/>
    <property type="match status" value="1"/>
</dbReference>
<dbReference type="InterPro" id="IPR011712">
    <property type="entry name" value="Sig_transdc_His_kin_sub3_dim/P"/>
</dbReference>
<evidence type="ECO:0000256" key="3">
    <source>
        <dbReference type="ARBA" id="ARBA00022553"/>
    </source>
</evidence>
<dbReference type="Gene3D" id="1.20.5.1930">
    <property type="match status" value="1"/>
</dbReference>
<evidence type="ECO:0000256" key="4">
    <source>
        <dbReference type="ARBA" id="ARBA00022679"/>
    </source>
</evidence>
<feature type="domain" description="Signal transduction histidine kinase subgroup 3 dimerisation and phosphoacceptor" evidence="11">
    <location>
        <begin position="184"/>
        <end position="235"/>
    </location>
</feature>
<dbReference type="InterPro" id="IPR050482">
    <property type="entry name" value="Sensor_HK_TwoCompSys"/>
</dbReference>
<keyword evidence="5" id="KW-0547">Nucleotide-binding</keyword>
<feature type="compositionally biased region" description="Low complexity" evidence="9">
    <location>
        <begin position="574"/>
        <end position="587"/>
    </location>
</feature>
<dbReference type="Proteomes" id="UP001183535">
    <property type="component" value="Unassembled WGS sequence"/>
</dbReference>
<feature type="transmembrane region" description="Helical" evidence="10">
    <location>
        <begin position="478"/>
        <end position="498"/>
    </location>
</feature>
<keyword evidence="3" id="KW-0597">Phosphoprotein</keyword>